<keyword evidence="4" id="KW-0472">Membrane</keyword>
<keyword evidence="3 6" id="KW-0732">Signal</keyword>
<dbReference type="AlphaFoldDB" id="A0A1M5VRP1"/>
<evidence type="ECO:0000259" key="8">
    <source>
        <dbReference type="Pfam" id="PF14322"/>
    </source>
</evidence>
<evidence type="ECO:0000256" key="3">
    <source>
        <dbReference type="ARBA" id="ARBA00022729"/>
    </source>
</evidence>
<organism evidence="9 10">
    <name type="scientific">Flavobacterium defluvii</name>
    <dbReference type="NCBI Taxonomy" id="370979"/>
    <lineage>
        <taxon>Bacteria</taxon>
        <taxon>Pseudomonadati</taxon>
        <taxon>Bacteroidota</taxon>
        <taxon>Flavobacteriia</taxon>
        <taxon>Flavobacteriales</taxon>
        <taxon>Flavobacteriaceae</taxon>
        <taxon>Flavobacterium</taxon>
    </lineage>
</organism>
<dbReference type="Pfam" id="PF14322">
    <property type="entry name" value="SusD-like_3"/>
    <property type="match status" value="1"/>
</dbReference>
<dbReference type="RefSeq" id="WP_084538689.1">
    <property type="nucleotide sequence ID" value="NZ_FQWC01000011.1"/>
</dbReference>
<comment type="similarity">
    <text evidence="2">Belongs to the SusD family.</text>
</comment>
<sequence length="449" mass="50100">MKNKKIYLFLSMLLAFTVLGCDDVLDTKLDDEIPAATAITDNISLKAAAVGLYDVMQSGTYYGGEFILAQELTGGNADATGFQERFTQLDNAIVPPSNAYIQSNWVNVYTLVNASNLILQKMEELQLKDDNSKGTALFCRALGHFDALRQFGQFTDPNSKYGIPVSTKYLDAKSALEVSRSTVAQSYQQIISDLKEAVAILKYDSNRFFITKAAAEALLARVYLYQGDYDNAILYANKVISNSTYKLNTKYNDIYDVEGSAEAILELQFLGIDGNSLTEFLSVSPPEVSADYSSFFKPMDDDNDPRSYKYYDSGKEVYCDKYGTRDSEIDGNAIIIKLSEIYLIRAEALAKKDPQNLTLALSDLNVVRQRSLPAQPYTLADVPNLDAFVNILIEENKRELGFEGHQWFTLVRLGKATSILNIPAFRTTYPIPQNEITISRGKLEQNPGY</sequence>
<evidence type="ECO:0000256" key="5">
    <source>
        <dbReference type="ARBA" id="ARBA00023237"/>
    </source>
</evidence>
<proteinExistence type="inferred from homology"/>
<dbReference type="Gene3D" id="1.25.40.900">
    <property type="match status" value="1"/>
</dbReference>
<dbReference type="InterPro" id="IPR011990">
    <property type="entry name" value="TPR-like_helical_dom_sf"/>
</dbReference>
<evidence type="ECO:0000256" key="2">
    <source>
        <dbReference type="ARBA" id="ARBA00006275"/>
    </source>
</evidence>
<dbReference type="OrthoDB" id="630434at2"/>
<evidence type="ECO:0000256" key="4">
    <source>
        <dbReference type="ARBA" id="ARBA00023136"/>
    </source>
</evidence>
<protein>
    <submittedName>
        <fullName evidence="9">SusD family protein</fullName>
    </submittedName>
</protein>
<dbReference type="STRING" id="370979.SAMN05443663_111117"/>
<dbReference type="InterPro" id="IPR033985">
    <property type="entry name" value="SusD-like_N"/>
</dbReference>
<evidence type="ECO:0000313" key="10">
    <source>
        <dbReference type="Proteomes" id="UP000184071"/>
    </source>
</evidence>
<name>A0A1M5VRP1_9FLAO</name>
<evidence type="ECO:0000256" key="1">
    <source>
        <dbReference type="ARBA" id="ARBA00004442"/>
    </source>
</evidence>
<evidence type="ECO:0000259" key="7">
    <source>
        <dbReference type="Pfam" id="PF07980"/>
    </source>
</evidence>
<dbReference type="Proteomes" id="UP000184071">
    <property type="component" value="Unassembled WGS sequence"/>
</dbReference>
<gene>
    <name evidence="9" type="ORF">SAMN05443663_111117</name>
</gene>
<feature type="domain" description="SusD-like N-terminal" evidence="8">
    <location>
        <begin position="25"/>
        <end position="224"/>
    </location>
</feature>
<reference evidence="10" key="1">
    <citation type="submission" date="2016-11" db="EMBL/GenBank/DDBJ databases">
        <authorList>
            <person name="Varghese N."/>
            <person name="Submissions S."/>
        </authorList>
    </citation>
    <scope>NUCLEOTIDE SEQUENCE [LARGE SCALE GENOMIC DNA]</scope>
    <source>
        <strain evidence="10">DSM 17963</strain>
    </source>
</reference>
<feature type="chain" id="PRO_5013313935" evidence="6">
    <location>
        <begin position="21"/>
        <end position="449"/>
    </location>
</feature>
<dbReference type="PROSITE" id="PS51257">
    <property type="entry name" value="PROKAR_LIPOPROTEIN"/>
    <property type="match status" value="1"/>
</dbReference>
<accession>A0A1M5VRP1</accession>
<feature type="domain" description="RagB/SusD" evidence="7">
    <location>
        <begin position="305"/>
        <end position="416"/>
    </location>
</feature>
<dbReference type="Gene3D" id="2.20.20.130">
    <property type="match status" value="1"/>
</dbReference>
<keyword evidence="5" id="KW-0998">Cell outer membrane</keyword>
<keyword evidence="10" id="KW-1185">Reference proteome</keyword>
<dbReference type="GO" id="GO:0009279">
    <property type="term" value="C:cell outer membrane"/>
    <property type="evidence" value="ECO:0007669"/>
    <property type="project" value="UniProtKB-SubCell"/>
</dbReference>
<dbReference type="Pfam" id="PF07980">
    <property type="entry name" value="SusD_RagB"/>
    <property type="match status" value="1"/>
</dbReference>
<comment type="subcellular location">
    <subcellularLocation>
        <location evidence="1">Cell outer membrane</location>
    </subcellularLocation>
</comment>
<dbReference type="CDD" id="cd08977">
    <property type="entry name" value="SusD"/>
    <property type="match status" value="1"/>
</dbReference>
<dbReference type="EMBL" id="FQWC01000011">
    <property type="protein sequence ID" value="SHH77860.1"/>
    <property type="molecule type" value="Genomic_DNA"/>
</dbReference>
<dbReference type="InterPro" id="IPR012944">
    <property type="entry name" value="SusD_RagB_dom"/>
</dbReference>
<evidence type="ECO:0000256" key="6">
    <source>
        <dbReference type="SAM" id="SignalP"/>
    </source>
</evidence>
<feature type="signal peptide" evidence="6">
    <location>
        <begin position="1"/>
        <end position="20"/>
    </location>
</feature>
<dbReference type="SUPFAM" id="SSF48452">
    <property type="entry name" value="TPR-like"/>
    <property type="match status" value="1"/>
</dbReference>
<evidence type="ECO:0000313" key="9">
    <source>
        <dbReference type="EMBL" id="SHH77860.1"/>
    </source>
</evidence>
<dbReference type="Gene3D" id="1.25.40.390">
    <property type="match status" value="1"/>
</dbReference>